<dbReference type="OrthoDB" id="10389276at2759"/>
<organism evidence="2 3">
    <name type="scientific">Syncephalis pseudoplumigaleata</name>
    <dbReference type="NCBI Taxonomy" id="1712513"/>
    <lineage>
        <taxon>Eukaryota</taxon>
        <taxon>Fungi</taxon>
        <taxon>Fungi incertae sedis</taxon>
        <taxon>Zoopagomycota</taxon>
        <taxon>Zoopagomycotina</taxon>
        <taxon>Zoopagomycetes</taxon>
        <taxon>Zoopagales</taxon>
        <taxon>Piptocephalidaceae</taxon>
        <taxon>Syncephalis</taxon>
    </lineage>
</organism>
<dbReference type="EMBL" id="KZ990111">
    <property type="protein sequence ID" value="RKP24640.1"/>
    <property type="molecule type" value="Genomic_DNA"/>
</dbReference>
<keyword evidence="1" id="KW-0732">Signal</keyword>
<feature type="chain" id="PRO_5020630562" evidence="1">
    <location>
        <begin position="27"/>
        <end position="163"/>
    </location>
</feature>
<reference evidence="3" key="1">
    <citation type="journal article" date="2018" name="Nat. Microbiol.">
        <title>Leveraging single-cell genomics to expand the fungal tree of life.</title>
        <authorList>
            <person name="Ahrendt S.R."/>
            <person name="Quandt C.A."/>
            <person name="Ciobanu D."/>
            <person name="Clum A."/>
            <person name="Salamov A."/>
            <person name="Andreopoulos B."/>
            <person name="Cheng J.F."/>
            <person name="Woyke T."/>
            <person name="Pelin A."/>
            <person name="Henrissat B."/>
            <person name="Reynolds N.K."/>
            <person name="Benny G.L."/>
            <person name="Smith M.E."/>
            <person name="James T.Y."/>
            <person name="Grigoriev I.V."/>
        </authorList>
    </citation>
    <scope>NUCLEOTIDE SEQUENCE [LARGE SCALE GENOMIC DNA]</scope>
    <source>
        <strain evidence="3">Benny S71-1</strain>
    </source>
</reference>
<evidence type="ECO:0000313" key="2">
    <source>
        <dbReference type="EMBL" id="RKP24640.1"/>
    </source>
</evidence>
<feature type="signal peptide" evidence="1">
    <location>
        <begin position="1"/>
        <end position="26"/>
    </location>
</feature>
<sequence length="163" mass="18365">MRFSVVSATLLASATALLSGVLTVEAGNYERDMLCKLNEWRQRNGKPFFSFDNGLWVVANKHNELQVSKRQLVFRFPEEAPLLERINNQCKGENWNSAGQLMGWNYKTTDDFARTMATSGSTKDIFNGEYTHIGVVREDANGEAWWTMVMANKPGAAYADVKC</sequence>
<keyword evidence="3" id="KW-1185">Reference proteome</keyword>
<accession>A0A4P9YZZ8</accession>
<evidence type="ECO:0000313" key="3">
    <source>
        <dbReference type="Proteomes" id="UP000278143"/>
    </source>
</evidence>
<name>A0A4P9YZZ8_9FUNG</name>
<gene>
    <name evidence="2" type="ORF">SYNPS1DRAFT_23291</name>
</gene>
<dbReference type="InterPro" id="IPR035940">
    <property type="entry name" value="CAP_sf"/>
</dbReference>
<dbReference type="AlphaFoldDB" id="A0A4P9YZZ8"/>
<proteinExistence type="predicted"/>
<dbReference type="Gene3D" id="3.40.33.10">
    <property type="entry name" value="CAP"/>
    <property type="match status" value="1"/>
</dbReference>
<protein>
    <submittedName>
        <fullName evidence="2">Uncharacterized protein</fullName>
    </submittedName>
</protein>
<dbReference type="Proteomes" id="UP000278143">
    <property type="component" value="Unassembled WGS sequence"/>
</dbReference>
<evidence type="ECO:0000256" key="1">
    <source>
        <dbReference type="SAM" id="SignalP"/>
    </source>
</evidence>